<dbReference type="EMBL" id="JQBP01000002">
    <property type="protein sequence ID" value="KRN75395.1"/>
    <property type="molecule type" value="Genomic_DNA"/>
</dbReference>
<dbReference type="Proteomes" id="UP000051655">
    <property type="component" value="Unassembled WGS sequence"/>
</dbReference>
<dbReference type="AlphaFoldDB" id="A0A0R2JDG6"/>
<dbReference type="PATRIC" id="fig|1616.3.peg.576"/>
<gene>
    <name evidence="1" type="ORF">IV73_GL000560</name>
</gene>
<protein>
    <recommendedName>
        <fullName evidence="3">DUF4811 domain-containing protein</fullName>
    </recommendedName>
</protein>
<evidence type="ECO:0000313" key="1">
    <source>
        <dbReference type="EMBL" id="KRN75395.1"/>
    </source>
</evidence>
<sequence>MIIVGLLLVLIDGIGMGMAGSKHLFMEKQTMKKTVQLSSKSSVVGKSFIVTTNAKNGTFNYHYTWKNKNYRVNPKDGATHFEKGDKAVLKEQISNYQATNFFDKFMLVGLTTQTEPNVEYTFVLPDNWYIITKQQNDEIQKMIAESKAGMDDKIKKGVTDAIEAEVKKNPDYLKDKDAQKDTQNKIVQQVTGEINDDLTQKVDKKLTEWNVAK</sequence>
<organism evidence="1 2">
    <name type="scientific">Weissella kandleri</name>
    <dbReference type="NCBI Taxonomy" id="1616"/>
    <lineage>
        <taxon>Bacteria</taxon>
        <taxon>Bacillati</taxon>
        <taxon>Bacillota</taxon>
        <taxon>Bacilli</taxon>
        <taxon>Lactobacillales</taxon>
        <taxon>Lactobacillaceae</taxon>
        <taxon>Weissella</taxon>
    </lineage>
</organism>
<proteinExistence type="predicted"/>
<evidence type="ECO:0008006" key="3">
    <source>
        <dbReference type="Google" id="ProtNLM"/>
    </source>
</evidence>
<accession>A0A0R2JDG6</accession>
<comment type="caution">
    <text evidence="1">The sequence shown here is derived from an EMBL/GenBank/DDBJ whole genome shotgun (WGS) entry which is preliminary data.</text>
</comment>
<reference evidence="1 2" key="1">
    <citation type="journal article" date="2015" name="Genome Announc.">
        <title>Expanding the biotechnology potential of lactobacilli through comparative genomics of 213 strains and associated genera.</title>
        <authorList>
            <person name="Sun Z."/>
            <person name="Harris H.M."/>
            <person name="McCann A."/>
            <person name="Guo C."/>
            <person name="Argimon S."/>
            <person name="Zhang W."/>
            <person name="Yang X."/>
            <person name="Jeffery I.B."/>
            <person name="Cooney J.C."/>
            <person name="Kagawa T.F."/>
            <person name="Liu W."/>
            <person name="Song Y."/>
            <person name="Salvetti E."/>
            <person name="Wrobel A."/>
            <person name="Rasinkangas P."/>
            <person name="Parkhill J."/>
            <person name="Rea M.C."/>
            <person name="O'Sullivan O."/>
            <person name="Ritari J."/>
            <person name="Douillard F.P."/>
            <person name="Paul Ross R."/>
            <person name="Yang R."/>
            <person name="Briner A.E."/>
            <person name="Felis G.E."/>
            <person name="de Vos W.M."/>
            <person name="Barrangou R."/>
            <person name="Klaenhammer T.R."/>
            <person name="Caufield P.W."/>
            <person name="Cui Y."/>
            <person name="Zhang H."/>
            <person name="O'Toole P.W."/>
        </authorList>
    </citation>
    <scope>NUCLEOTIDE SEQUENCE [LARGE SCALE GENOMIC DNA]</scope>
    <source>
        <strain evidence="1 2">DSM 20593</strain>
    </source>
</reference>
<evidence type="ECO:0000313" key="2">
    <source>
        <dbReference type="Proteomes" id="UP000051655"/>
    </source>
</evidence>
<keyword evidence="2" id="KW-1185">Reference proteome</keyword>
<name>A0A0R2JDG6_9LACO</name>